<feature type="transmembrane region" description="Helical" evidence="2">
    <location>
        <begin position="16"/>
        <end position="41"/>
    </location>
</feature>
<feature type="region of interest" description="Disordered" evidence="1">
    <location>
        <begin position="42"/>
        <end position="80"/>
    </location>
</feature>
<accession>A0A7I7WGL3</accession>
<dbReference type="KEGG" id="mgad:MGAD_03320"/>
<keyword evidence="2" id="KW-0812">Transmembrane</keyword>
<name>A0A7I7WGL3_MYCGU</name>
<organism evidence="3 4">
    <name type="scientific">Mycolicibacterium gadium</name>
    <name type="common">Mycobacterium gadium</name>
    <dbReference type="NCBI Taxonomy" id="1794"/>
    <lineage>
        <taxon>Bacteria</taxon>
        <taxon>Bacillati</taxon>
        <taxon>Actinomycetota</taxon>
        <taxon>Actinomycetes</taxon>
        <taxon>Mycobacteriales</taxon>
        <taxon>Mycobacteriaceae</taxon>
        <taxon>Mycolicibacterium</taxon>
    </lineage>
</organism>
<evidence type="ECO:0000256" key="1">
    <source>
        <dbReference type="SAM" id="MobiDB-lite"/>
    </source>
</evidence>
<evidence type="ECO:0000313" key="4">
    <source>
        <dbReference type="Proteomes" id="UP000466187"/>
    </source>
</evidence>
<evidence type="ECO:0000256" key="2">
    <source>
        <dbReference type="SAM" id="Phobius"/>
    </source>
</evidence>
<evidence type="ECO:0000313" key="3">
    <source>
        <dbReference type="EMBL" id="BBZ15997.1"/>
    </source>
</evidence>
<gene>
    <name evidence="3" type="ORF">MGAD_03320</name>
</gene>
<reference evidence="3 4" key="1">
    <citation type="journal article" date="2019" name="Emerg. Microbes Infect.">
        <title>Comprehensive subspecies identification of 175 nontuberculous mycobacteria species based on 7547 genomic profiles.</title>
        <authorList>
            <person name="Matsumoto Y."/>
            <person name="Kinjo T."/>
            <person name="Motooka D."/>
            <person name="Nabeya D."/>
            <person name="Jung N."/>
            <person name="Uechi K."/>
            <person name="Horii T."/>
            <person name="Iida T."/>
            <person name="Fujita J."/>
            <person name="Nakamura S."/>
        </authorList>
    </citation>
    <scope>NUCLEOTIDE SEQUENCE [LARGE SCALE GENOMIC DNA]</scope>
    <source>
        <strain evidence="3 4">JCM 12688</strain>
    </source>
</reference>
<proteinExistence type="predicted"/>
<dbReference type="EMBL" id="AP022608">
    <property type="protein sequence ID" value="BBZ15997.1"/>
    <property type="molecule type" value="Genomic_DNA"/>
</dbReference>
<dbReference type="Proteomes" id="UP000466187">
    <property type="component" value="Chromosome"/>
</dbReference>
<keyword evidence="2" id="KW-1133">Transmembrane helix</keyword>
<keyword evidence="2" id="KW-0472">Membrane</keyword>
<sequence>MGMGWAPAAFETAGDWHLWLALTGVVVLCWGLVVAATATLFGRPAGGRHGRPLEAARHAGAAGSKKPLDHHAPQAGIGNG</sequence>
<dbReference type="AlphaFoldDB" id="A0A7I7WGL3"/>
<protein>
    <submittedName>
        <fullName evidence="3">Uncharacterized protein</fullName>
    </submittedName>
</protein>